<accession>A0A0H5SIU5</accession>
<gene>
    <name evidence="1" type="ORF">HHT355_2223</name>
</gene>
<sequence>MCGIANDMKKTRFKRYNIISYILYLLAIDV</sequence>
<dbReference type="AlphaFoldDB" id="A0A0H5SIU5"/>
<proteinExistence type="predicted"/>
<name>A0A0H5SIU5_HERHM</name>
<organism evidence="1 2">
    <name type="scientific">Herbinix hemicellulosilytica</name>
    <dbReference type="NCBI Taxonomy" id="1564487"/>
    <lineage>
        <taxon>Bacteria</taxon>
        <taxon>Bacillati</taxon>
        <taxon>Bacillota</taxon>
        <taxon>Clostridia</taxon>
        <taxon>Lachnospirales</taxon>
        <taxon>Lachnospiraceae</taxon>
        <taxon>Herbinix</taxon>
    </lineage>
</organism>
<dbReference type="EMBL" id="CVTD020000024">
    <property type="protein sequence ID" value="CRZ35419.1"/>
    <property type="molecule type" value="Genomic_DNA"/>
</dbReference>
<evidence type="ECO:0000313" key="1">
    <source>
        <dbReference type="EMBL" id="CRZ35419.1"/>
    </source>
</evidence>
<protein>
    <submittedName>
        <fullName evidence="1">Uncharacterized protein</fullName>
    </submittedName>
</protein>
<dbReference type="Proteomes" id="UP000236497">
    <property type="component" value="Unassembled WGS sequence"/>
</dbReference>
<keyword evidence="2" id="KW-1185">Reference proteome</keyword>
<evidence type="ECO:0000313" key="2">
    <source>
        <dbReference type="Proteomes" id="UP000236497"/>
    </source>
</evidence>
<reference evidence="1 2" key="1">
    <citation type="submission" date="2015-06" db="EMBL/GenBank/DDBJ databases">
        <authorList>
            <person name="Wibberg Daniel"/>
        </authorList>
    </citation>
    <scope>NUCLEOTIDE SEQUENCE [LARGE SCALE GENOMIC DNA]</scope>
    <source>
        <strain evidence="1 2">T3/55T</strain>
    </source>
</reference>